<organism evidence="1 2">
    <name type="scientific">Colwellia psychrerythraea</name>
    <name type="common">Vibrio psychroerythus</name>
    <dbReference type="NCBI Taxonomy" id="28229"/>
    <lineage>
        <taxon>Bacteria</taxon>
        <taxon>Pseudomonadati</taxon>
        <taxon>Pseudomonadota</taxon>
        <taxon>Gammaproteobacteria</taxon>
        <taxon>Alteromonadales</taxon>
        <taxon>Colwelliaceae</taxon>
        <taxon>Colwellia</taxon>
    </lineage>
</organism>
<name>A0A1Y5DWN2_COLPS</name>
<sequence length="88" mass="10386">MNNHEFRQIIHSLFNLTSTQKRELLDAVKSELNRTQTETMIENIKGEVICFPHCGNTVTHRWVRTSDLQCFKCKEPEFRSTFNAIKPF</sequence>
<accession>A0A1Y5DWN2</accession>
<gene>
    <name evidence="1" type="ORF">A9Q75_19630</name>
</gene>
<proteinExistence type="predicted"/>
<dbReference type="AlphaFoldDB" id="A0A1Y5DWN2"/>
<evidence type="ECO:0000313" key="2">
    <source>
        <dbReference type="Proteomes" id="UP000243053"/>
    </source>
</evidence>
<reference evidence="2" key="1">
    <citation type="journal article" date="2017" name="Proc. Natl. Acad. Sci. U.S.A.">
        <title>Simulation of Deepwater Horizon oil plume reveals substrate specialization within a complex community of hydrocarbon degraders.</title>
        <authorList>
            <person name="Hu P."/>
            <person name="Dubinsky E.A."/>
            <person name="Probst A.J."/>
            <person name="Wang J."/>
            <person name="Sieber C.M.K."/>
            <person name="Tom L.M."/>
            <person name="Gardinali P."/>
            <person name="Banfield J.F."/>
            <person name="Atlas R.M."/>
            <person name="Andersen G.L."/>
        </authorList>
    </citation>
    <scope>NUCLEOTIDE SEQUENCE [LARGE SCALE GENOMIC DNA]</scope>
</reference>
<evidence type="ECO:0000313" key="1">
    <source>
        <dbReference type="EMBL" id="OUR74948.1"/>
    </source>
</evidence>
<dbReference type="EMBL" id="MAAF01000120">
    <property type="protein sequence ID" value="OUR74948.1"/>
    <property type="molecule type" value="Genomic_DNA"/>
</dbReference>
<dbReference type="Proteomes" id="UP000243053">
    <property type="component" value="Unassembled WGS sequence"/>
</dbReference>
<comment type="caution">
    <text evidence="1">The sequence shown here is derived from an EMBL/GenBank/DDBJ whole genome shotgun (WGS) entry which is preliminary data.</text>
</comment>
<protein>
    <submittedName>
        <fullName evidence="1">Uncharacterized protein</fullName>
    </submittedName>
</protein>